<protein>
    <recommendedName>
        <fullName evidence="2">DM13 domain-containing protein</fullName>
    </recommendedName>
</protein>
<dbReference type="Proteomes" id="UP001064971">
    <property type="component" value="Plasmid pDAETH-1"/>
</dbReference>
<dbReference type="RefSeq" id="WP_264777708.1">
    <property type="nucleotide sequence ID" value="NZ_AP026561.1"/>
</dbReference>
<proteinExistence type="predicted"/>
<keyword evidence="4" id="KW-1185">Reference proteome</keyword>
<feature type="signal peptide" evidence="1">
    <location>
        <begin position="1"/>
        <end position="23"/>
    </location>
</feature>
<reference evidence="3" key="1">
    <citation type="submission" date="2022-07" db="EMBL/GenBank/DDBJ databases">
        <title>Complete Genome Sequence of the Radioresistant Bacterium Deinococcus aetherius ST0316, Isolated from the Air Dust collected in Lower Stratosphere above Japan.</title>
        <authorList>
            <person name="Satoh K."/>
            <person name="Hagiwara K."/>
            <person name="Katsumata K."/>
            <person name="Kubo A."/>
            <person name="Yokobori S."/>
            <person name="Yamagishi A."/>
            <person name="Oono Y."/>
            <person name="Narumi I."/>
        </authorList>
    </citation>
    <scope>NUCLEOTIDE SEQUENCE</scope>
    <source>
        <strain evidence="3">ST0316</strain>
        <plasmid evidence="3">pDAETH-1</plasmid>
    </source>
</reference>
<evidence type="ECO:0000313" key="3">
    <source>
        <dbReference type="EMBL" id="BDP43867.1"/>
    </source>
</evidence>
<feature type="chain" id="PRO_5045115238" description="DM13 domain-containing protein" evidence="1">
    <location>
        <begin position="24"/>
        <end position="144"/>
    </location>
</feature>
<name>A0ABN6RQF1_9DEIO</name>
<dbReference type="Pfam" id="PF10517">
    <property type="entry name" value="DM13"/>
    <property type="match status" value="1"/>
</dbReference>
<dbReference type="EMBL" id="AP026561">
    <property type="protein sequence ID" value="BDP43867.1"/>
    <property type="molecule type" value="Genomic_DNA"/>
</dbReference>
<evidence type="ECO:0000313" key="4">
    <source>
        <dbReference type="Proteomes" id="UP001064971"/>
    </source>
</evidence>
<accession>A0ABN6RQF1</accession>
<evidence type="ECO:0000259" key="2">
    <source>
        <dbReference type="PROSITE" id="PS51549"/>
    </source>
</evidence>
<gene>
    <name evidence="3" type="ORF">DAETH_38360</name>
</gene>
<keyword evidence="3" id="KW-0614">Plasmid</keyword>
<evidence type="ECO:0000256" key="1">
    <source>
        <dbReference type="SAM" id="SignalP"/>
    </source>
</evidence>
<sequence length="144" mass="14826">MKNGQQPGPALLLALAVLGVAGAQSSVAPSGVIERTGVFRSWAAPTSGTVVAFRSREGATHLLLHRFQTGSCPRLQVWLHKGVPTRAQVEGGQGGSALQLGEMSLPRGSFEFALPPGVDMSAGFGSVVVWCAGSRAAFGMAPLE</sequence>
<dbReference type="InterPro" id="IPR019545">
    <property type="entry name" value="DM13_domain"/>
</dbReference>
<keyword evidence="1" id="KW-0732">Signal</keyword>
<organism evidence="3 4">
    <name type="scientific">Deinococcus aetherius</name>
    <dbReference type="NCBI Taxonomy" id="200252"/>
    <lineage>
        <taxon>Bacteria</taxon>
        <taxon>Thermotogati</taxon>
        <taxon>Deinococcota</taxon>
        <taxon>Deinococci</taxon>
        <taxon>Deinococcales</taxon>
        <taxon>Deinococcaceae</taxon>
        <taxon>Deinococcus</taxon>
    </lineage>
</organism>
<geneLocation type="plasmid" evidence="3 4">
    <name>pDAETH-1</name>
</geneLocation>
<dbReference type="PROSITE" id="PS51549">
    <property type="entry name" value="DM13"/>
    <property type="match status" value="1"/>
</dbReference>
<feature type="domain" description="DM13" evidence="2">
    <location>
        <begin position="31"/>
        <end position="144"/>
    </location>
</feature>